<dbReference type="RefSeq" id="XP_009058798.1">
    <property type="nucleotide sequence ID" value="XM_009060550.1"/>
</dbReference>
<keyword evidence="1" id="KW-0175">Coiled coil</keyword>
<protein>
    <submittedName>
        <fullName evidence="2">Uncharacterized protein</fullName>
    </submittedName>
</protein>
<dbReference type="KEGG" id="lgi:LOTGIDRAFT_233764"/>
<reference evidence="2 3" key="1">
    <citation type="journal article" date="2013" name="Nature">
        <title>Insights into bilaterian evolution from three spiralian genomes.</title>
        <authorList>
            <person name="Simakov O."/>
            <person name="Marletaz F."/>
            <person name="Cho S.J."/>
            <person name="Edsinger-Gonzales E."/>
            <person name="Havlak P."/>
            <person name="Hellsten U."/>
            <person name="Kuo D.H."/>
            <person name="Larsson T."/>
            <person name="Lv J."/>
            <person name="Arendt D."/>
            <person name="Savage R."/>
            <person name="Osoegawa K."/>
            <person name="de Jong P."/>
            <person name="Grimwood J."/>
            <person name="Chapman J.A."/>
            <person name="Shapiro H."/>
            <person name="Aerts A."/>
            <person name="Otillar R.P."/>
            <person name="Terry A.Y."/>
            <person name="Boore J.L."/>
            <person name="Grigoriev I.V."/>
            <person name="Lindberg D.R."/>
            <person name="Seaver E.C."/>
            <person name="Weisblat D.A."/>
            <person name="Putnam N.H."/>
            <person name="Rokhsar D.S."/>
        </authorList>
    </citation>
    <scope>NUCLEOTIDE SEQUENCE [LARGE SCALE GENOMIC DNA]</scope>
</reference>
<name>V4AB04_LOTGI</name>
<proteinExistence type="predicted"/>
<sequence length="243" mass="28723">MEELTKPVNEDILQPNITTDNIELIGINNLKGLINKPVNEGVPMFTNDNDELNEIRDYDDDDDDDDELGFDFEEEEEDSIISEPVYPITEEEKITWHEQIRMIHLRSHINELDEKVKSCTYETEKTREELKQCRNQINLIERKRDETFIQIETAETDDNIAAVYRLKSAHDKLVKELESEEELEEKIAARLEETEYELWKAEVEKGKFLLAENELKYKEQLLVREKTNHALNRLTKEEKLAKI</sequence>
<keyword evidence="3" id="KW-1185">Reference proteome</keyword>
<evidence type="ECO:0000313" key="2">
    <source>
        <dbReference type="EMBL" id="ESO90476.1"/>
    </source>
</evidence>
<accession>V4AB04</accession>
<dbReference type="STRING" id="225164.V4AB04"/>
<feature type="non-terminal residue" evidence="2">
    <location>
        <position position="243"/>
    </location>
</feature>
<dbReference type="GeneID" id="20249343"/>
<evidence type="ECO:0000313" key="3">
    <source>
        <dbReference type="Proteomes" id="UP000030746"/>
    </source>
</evidence>
<dbReference type="CTD" id="20249343"/>
<organism evidence="2 3">
    <name type="scientific">Lottia gigantea</name>
    <name type="common">Giant owl limpet</name>
    <dbReference type="NCBI Taxonomy" id="225164"/>
    <lineage>
        <taxon>Eukaryota</taxon>
        <taxon>Metazoa</taxon>
        <taxon>Spiralia</taxon>
        <taxon>Lophotrochozoa</taxon>
        <taxon>Mollusca</taxon>
        <taxon>Gastropoda</taxon>
        <taxon>Patellogastropoda</taxon>
        <taxon>Lottioidea</taxon>
        <taxon>Lottiidae</taxon>
        <taxon>Lottia</taxon>
    </lineage>
</organism>
<dbReference type="PANTHER" id="PTHR22538">
    <property type="entry name" value="CILIA- AND FLAGELLA-ASSOCIATED PROTEIN 74"/>
    <property type="match status" value="1"/>
</dbReference>
<gene>
    <name evidence="2" type="ORF">LOTGIDRAFT_233764</name>
</gene>
<dbReference type="OrthoDB" id="545169at2759"/>
<feature type="coiled-coil region" evidence="1">
    <location>
        <begin position="123"/>
        <end position="197"/>
    </location>
</feature>
<dbReference type="Proteomes" id="UP000030746">
    <property type="component" value="Unassembled WGS sequence"/>
</dbReference>
<dbReference type="PANTHER" id="PTHR22538:SF0">
    <property type="entry name" value="CILIA- AND FLAGELLA-ASSOCIATED PROTEIN 74"/>
    <property type="match status" value="1"/>
</dbReference>
<evidence type="ECO:0000256" key="1">
    <source>
        <dbReference type="SAM" id="Coils"/>
    </source>
</evidence>
<dbReference type="HOGENOM" id="CLU_1145015_0_0_1"/>
<dbReference type="EMBL" id="KB202408">
    <property type="protein sequence ID" value="ESO90476.1"/>
    <property type="molecule type" value="Genomic_DNA"/>
</dbReference>
<dbReference type="AlphaFoldDB" id="V4AB04"/>